<feature type="transmembrane region" description="Helical" evidence="1">
    <location>
        <begin position="109"/>
        <end position="131"/>
    </location>
</feature>
<keyword evidence="1" id="KW-0472">Membrane</keyword>
<dbReference type="AlphaFoldDB" id="A0A4P7GLQ9"/>
<protein>
    <submittedName>
        <fullName evidence="3">Tripartite tricarboxylate transporter TctB family protein</fullName>
    </submittedName>
</protein>
<gene>
    <name evidence="3" type="ORF">EXE57_11380</name>
</gene>
<keyword evidence="4" id="KW-1185">Reference proteome</keyword>
<dbReference type="OrthoDB" id="4762645at2"/>
<evidence type="ECO:0000313" key="4">
    <source>
        <dbReference type="Proteomes" id="UP000294894"/>
    </source>
</evidence>
<keyword evidence="1" id="KW-1133">Transmembrane helix</keyword>
<name>A0A4P7GLQ9_9ACTN</name>
<feature type="transmembrane region" description="Helical" evidence="1">
    <location>
        <begin position="69"/>
        <end position="88"/>
    </location>
</feature>
<organism evidence="3 4">
    <name type="scientific">Nocardioides euryhalodurans</name>
    <dbReference type="NCBI Taxonomy" id="2518370"/>
    <lineage>
        <taxon>Bacteria</taxon>
        <taxon>Bacillati</taxon>
        <taxon>Actinomycetota</taxon>
        <taxon>Actinomycetes</taxon>
        <taxon>Propionibacteriales</taxon>
        <taxon>Nocardioidaceae</taxon>
        <taxon>Nocardioides</taxon>
    </lineage>
</organism>
<dbReference type="RefSeq" id="WP_135077594.1">
    <property type="nucleotide sequence ID" value="NZ_CP038267.1"/>
</dbReference>
<feature type="transmembrane region" description="Helical" evidence="1">
    <location>
        <begin position="33"/>
        <end position="57"/>
    </location>
</feature>
<sequence length="181" mass="19053">MTRKRTRSINVRGDLVGEAEAERLHIADDRTTALATMVFGAVLLVLSVVVLVTAVRLENGGNAVGPATVPYVVGSALLLVGVLTVVRGRRDMGVWEVSDHTTSQDWKRLGLLVAGLVVFALVVPFVGYVVAATLLYGVTASVLGAPRPVEMFAVGFSVAAVVWLLFDVAIGISLPAGPWGF</sequence>
<feature type="transmembrane region" description="Helical" evidence="1">
    <location>
        <begin position="151"/>
        <end position="174"/>
    </location>
</feature>
<dbReference type="Proteomes" id="UP000294894">
    <property type="component" value="Chromosome"/>
</dbReference>
<evidence type="ECO:0000259" key="2">
    <source>
        <dbReference type="Pfam" id="PF07331"/>
    </source>
</evidence>
<keyword evidence="1" id="KW-0812">Transmembrane</keyword>
<feature type="domain" description="DUF1468" evidence="2">
    <location>
        <begin position="38"/>
        <end position="175"/>
    </location>
</feature>
<dbReference type="Pfam" id="PF07331">
    <property type="entry name" value="TctB"/>
    <property type="match status" value="1"/>
</dbReference>
<dbReference type="InterPro" id="IPR009936">
    <property type="entry name" value="DUF1468"/>
</dbReference>
<dbReference type="EMBL" id="CP038267">
    <property type="protein sequence ID" value="QBR92809.1"/>
    <property type="molecule type" value="Genomic_DNA"/>
</dbReference>
<proteinExistence type="predicted"/>
<evidence type="ECO:0000313" key="3">
    <source>
        <dbReference type="EMBL" id="QBR92809.1"/>
    </source>
</evidence>
<evidence type="ECO:0000256" key="1">
    <source>
        <dbReference type="SAM" id="Phobius"/>
    </source>
</evidence>
<dbReference type="KEGG" id="noy:EXE57_11380"/>
<reference evidence="3 4" key="1">
    <citation type="submission" date="2019-03" db="EMBL/GenBank/DDBJ databases">
        <title>Three New Species of Nocardioides, Nocardioides euryhalodurans sp. nov., Nocardioides seonyuensis sp. nov. and Nocardioides eburneoflavus sp. nov., Iolated from Soil.</title>
        <authorList>
            <person name="Roh S.G."/>
            <person name="Lee C."/>
            <person name="Kim M.-K."/>
            <person name="Kim S.B."/>
        </authorList>
    </citation>
    <scope>NUCLEOTIDE SEQUENCE [LARGE SCALE GENOMIC DNA]</scope>
    <source>
        <strain evidence="3 4">MMS17-SY117</strain>
    </source>
</reference>
<accession>A0A4P7GLQ9</accession>